<dbReference type="EMBL" id="BK015641">
    <property type="protein sequence ID" value="DAE17508.1"/>
    <property type="molecule type" value="Genomic_DNA"/>
</dbReference>
<proteinExistence type="predicted"/>
<reference evidence="1" key="1">
    <citation type="journal article" date="2021" name="Proc. Natl. Acad. Sci. U.S.A.">
        <title>A Catalog of Tens of Thousands of Viruses from Human Metagenomes Reveals Hidden Associations with Chronic Diseases.</title>
        <authorList>
            <person name="Tisza M.J."/>
            <person name="Buck C.B."/>
        </authorList>
    </citation>
    <scope>NUCLEOTIDE SEQUENCE</scope>
    <source>
        <strain evidence="1">CtoRD1</strain>
    </source>
</reference>
<name>A0A8S5QG39_9CAUD</name>
<protein>
    <submittedName>
        <fullName evidence="1">Uncharacterized protein</fullName>
    </submittedName>
</protein>
<organism evidence="1">
    <name type="scientific">Siphoviridae sp. ctoRD1</name>
    <dbReference type="NCBI Taxonomy" id="2825669"/>
    <lineage>
        <taxon>Viruses</taxon>
        <taxon>Duplodnaviria</taxon>
        <taxon>Heunggongvirae</taxon>
        <taxon>Uroviricota</taxon>
        <taxon>Caudoviricetes</taxon>
    </lineage>
</organism>
<accession>A0A8S5QG39</accession>
<evidence type="ECO:0000313" key="1">
    <source>
        <dbReference type="EMBL" id="DAE17508.1"/>
    </source>
</evidence>
<sequence length="66" mass="7297">MAAETKETPKAAATFKKADILASEKYKDYTDILSTELDGEKGYTADEITDIIKTALSREVKEEVNP</sequence>